<dbReference type="PANTHER" id="PTHR10907:SF47">
    <property type="entry name" value="REGUCALCIN"/>
    <property type="match status" value="1"/>
</dbReference>
<feature type="domain" description="SMP-30/Gluconolactonase/LRE-like region" evidence="3">
    <location>
        <begin position="17"/>
        <end position="319"/>
    </location>
</feature>
<dbReference type="SUPFAM" id="SSF63829">
    <property type="entry name" value="Calcium-dependent phosphotriesterase"/>
    <property type="match status" value="1"/>
</dbReference>
<gene>
    <name evidence="4" type="ORF">BN860_08812g</name>
</gene>
<dbReference type="InterPro" id="IPR011042">
    <property type="entry name" value="6-blade_b-propeller_TolB-like"/>
</dbReference>
<keyword evidence="5" id="KW-1185">Reference proteome</keyword>
<organism evidence="4 5">
    <name type="scientific">Zygosaccharomyces bailii (strain CLIB 213 / ATCC 58445 / CBS 680 / BCRC 21525 / NBRC 1098 / NCYC 1416 / NRRL Y-2227)</name>
    <dbReference type="NCBI Taxonomy" id="1333698"/>
    <lineage>
        <taxon>Eukaryota</taxon>
        <taxon>Fungi</taxon>
        <taxon>Dikarya</taxon>
        <taxon>Ascomycota</taxon>
        <taxon>Saccharomycotina</taxon>
        <taxon>Saccharomycetes</taxon>
        <taxon>Saccharomycetales</taxon>
        <taxon>Saccharomycetaceae</taxon>
        <taxon>Zygosaccharomyces</taxon>
    </lineage>
</organism>
<comment type="similarity">
    <text evidence="1">Belongs to the SMP-30/CGR1 family.</text>
</comment>
<evidence type="ECO:0000313" key="5">
    <source>
        <dbReference type="Proteomes" id="UP000019375"/>
    </source>
</evidence>
<evidence type="ECO:0000256" key="1">
    <source>
        <dbReference type="ARBA" id="ARBA00008853"/>
    </source>
</evidence>
<dbReference type="Proteomes" id="UP000019375">
    <property type="component" value="Unassembled WGS sequence"/>
</dbReference>
<protein>
    <submittedName>
        <fullName evidence="4">ZYBA0S03-08812g1_1</fullName>
    </submittedName>
</protein>
<reference evidence="5" key="1">
    <citation type="journal article" date="2013" name="Genome Announc.">
        <title>Genome sequence of the food spoilage yeast Zygosaccharomyces bailii CLIB 213(T).</title>
        <authorList>
            <person name="Galeote V."/>
            <person name="Bigey F."/>
            <person name="Devillers H."/>
            <person name="Neuveglise C."/>
            <person name="Dequin S."/>
        </authorList>
    </citation>
    <scope>NUCLEOTIDE SEQUENCE [LARGE SCALE GENOMIC DNA]</scope>
    <source>
        <strain evidence="5">CLIB 213 / ATCC 58445 / CBS 680 / CCRC 21525 / NBRC 1098 / NCYC 1416 / NRRL Y-2227</strain>
    </source>
</reference>
<proteinExistence type="inferred from homology"/>
<dbReference type="GO" id="GO:0005509">
    <property type="term" value="F:calcium ion binding"/>
    <property type="evidence" value="ECO:0007669"/>
    <property type="project" value="TreeGrafter"/>
</dbReference>
<dbReference type="OrthoDB" id="423498at2759"/>
<dbReference type="PANTHER" id="PTHR10907">
    <property type="entry name" value="REGUCALCIN"/>
    <property type="match status" value="1"/>
</dbReference>
<evidence type="ECO:0000313" key="4">
    <source>
        <dbReference type="EMBL" id="CDF89085.1"/>
    </source>
</evidence>
<accession>A0A8J2X7F5</accession>
<feature type="region of interest" description="Disordered" evidence="2">
    <location>
        <begin position="81"/>
        <end position="103"/>
    </location>
</feature>
<feature type="compositionally biased region" description="Low complexity" evidence="2">
    <location>
        <begin position="81"/>
        <end position="97"/>
    </location>
</feature>
<dbReference type="Pfam" id="PF08450">
    <property type="entry name" value="SGL"/>
    <property type="match status" value="1"/>
</dbReference>
<dbReference type="AlphaFoldDB" id="A0A8J2X7F5"/>
<dbReference type="InterPro" id="IPR013658">
    <property type="entry name" value="SGL"/>
</dbReference>
<evidence type="ECO:0000256" key="2">
    <source>
        <dbReference type="SAM" id="MobiDB-lite"/>
    </source>
</evidence>
<dbReference type="Gene3D" id="2.120.10.30">
    <property type="entry name" value="TolB, C-terminal domain"/>
    <property type="match status" value="2"/>
</dbReference>
<evidence type="ECO:0000259" key="3">
    <source>
        <dbReference type="Pfam" id="PF08450"/>
    </source>
</evidence>
<dbReference type="EMBL" id="HG316456">
    <property type="protein sequence ID" value="CDF89085.1"/>
    <property type="molecule type" value="Genomic_DNA"/>
</dbReference>
<sequence length="364" mass="39514">MDYTDAEPYWDSRDAVLSEGITYVAETQTLLWVDIYRAEVHKLEDVDDLGTHEVFYARGAGSVGAVFPIYSANSSRFCSGRSSGTPSGTPSGGPTRTQSANGCSRHCSSSSASIEEFFFAAKKGVARGSFRTGQWEYVALYESSGLDAARLARLRSNDGCVHGEHVYVGLIDDFDQPGPVSDNGCVVRVSLRNYDVEVVWPHIRIPNGLHWMADGDMLLTDSLQGCLWQVDARAGVPSGARRFIDVRPHCGDLQDMPEPDGSCTDAARALLFVAVWSAARVQVYSLADGSFVKDISLPPETPRVSSCVLVGSDLWVTTGSEWLGTQWAGTRPSRGGCIYRLRGVMPEGEPEFSSNKVVTVVQGH</sequence>
<dbReference type="GO" id="GO:0004341">
    <property type="term" value="F:gluconolactonase activity"/>
    <property type="evidence" value="ECO:0007669"/>
    <property type="project" value="TreeGrafter"/>
</dbReference>
<name>A0A8J2X7F5_ZYGB2</name>